<feature type="transmembrane region" description="Helical" evidence="1">
    <location>
        <begin position="12"/>
        <end position="29"/>
    </location>
</feature>
<dbReference type="PROSITE" id="PS01186">
    <property type="entry name" value="EGF_2"/>
    <property type="match status" value="1"/>
</dbReference>
<dbReference type="PANTHER" id="PTHR31378">
    <property type="entry name" value="EGF-LIKE DOMAIN-CONTAINING PROTEIN-RELATED-RELATED"/>
    <property type="match status" value="1"/>
</dbReference>
<evidence type="ECO:0000259" key="2">
    <source>
        <dbReference type="PROSITE" id="PS01186"/>
    </source>
</evidence>
<keyword evidence="1" id="KW-0812">Transmembrane</keyword>
<keyword evidence="4" id="KW-1185">Reference proteome</keyword>
<sequence length="956" mass="104512">MHSYNFIKINSSTYLFILFLLNLYVYNISCAPTLTGVIPSFGSYYASVTFTGTNFISLKPTFFVDGVATESFNTSPNKFINIIGPGPNGPNGIRTQYEIYCEDPVGDKSNTVIFGLFQWNGFSQVNQDIYFLGTYSGIPNKSEIRVSPGQTNDFSTVTYINDTHVSFKATYAMASQPTGSIGFYDSSTSKYVSFFQLNYAPIVSSAHFTLDRFSINGFVYLPTTTIVISNINLTCAINSQTDTDIACTPDESSLLDFNLQYIVKHSNGASTVLYYIFTPLKSFTNLANGVTCNLGVSNLATPSTLVYGVSPTAITPTSQSTKVVSFEYPLNAQCGYAFLGASTNRVTNNKLICPTPKITGVITIPDGSNSLLVSFKGNYLSQYYYGSLARIALTYSFINGDGSTFDCTNLNTVWNSVDSSYNVSCNVNQKYSFKIQATTVTGQSTSVVVGYTPTITSATSTDYLVPSQVTITGTQFANFNLIVQIGGKTCTNPIVNPGGTQIVCDFSADVVVSNFMTPLVVSVSVDSTYIGSKAVFYYFRSNPTITSCTSTKYGVPGKVTIIGTSFSADDFVVQIGGSNCSNPNYVNQQTVTCNFNSDVSVSNYLVPLQVFMSISNRFNASNDVFLYVNPDKICPIGSDNLECSGHGTCNQQQTCDCQQGWESSDCSIPNKGGAIPDPNINTNDTTSTIVTPSGAVFDIGIVLINEVDPNNNVIQSYNISSISWNNITKQDSIYSYTTTLPNTKSALNVQLTVNPLNERVYYNFAGDVLPILPKSIKYQVELQNYTFTSVLNTMEFVFKSGIIDRGECVYEESTKTQTTTDNSIRSIQMTLNGETLIGTFSDRMILDNRPTYNKVNKLTGDQIKTKYQQLDPTSTYISIITSYFKSSVIVDPNFGVLVSSTPSNECENGIPRWKLAVIVVCSVIGVAIISTLAIWMIKNRNLLKVKIIEMELKRVN</sequence>
<comment type="caution">
    <text evidence="3">The sequence shown here is derived from an EMBL/GenBank/DDBJ whole genome shotgun (WGS) entry which is preliminary data.</text>
</comment>
<reference evidence="3" key="1">
    <citation type="submission" date="2020-01" db="EMBL/GenBank/DDBJ databases">
        <title>Development of genomics and gene disruption for Polysphondylium violaceum indicates a role for the polyketide synthase stlB in stalk morphogenesis.</title>
        <authorList>
            <person name="Narita B."/>
            <person name="Kawabe Y."/>
            <person name="Kin K."/>
            <person name="Saito T."/>
            <person name="Gibbs R."/>
            <person name="Kuspa A."/>
            <person name="Muzny D."/>
            <person name="Queller D."/>
            <person name="Richards S."/>
            <person name="Strassman J."/>
            <person name="Sucgang R."/>
            <person name="Worley K."/>
            <person name="Schaap P."/>
        </authorList>
    </citation>
    <scope>NUCLEOTIDE SEQUENCE</scope>
    <source>
        <strain evidence="3">QSvi11</strain>
    </source>
</reference>
<evidence type="ECO:0000313" key="4">
    <source>
        <dbReference type="Proteomes" id="UP000695562"/>
    </source>
</evidence>
<accession>A0A8J4PLI0</accession>
<dbReference type="Gene3D" id="2.60.120.260">
    <property type="entry name" value="Galactose-binding domain-like"/>
    <property type="match status" value="1"/>
</dbReference>
<proteinExistence type="predicted"/>
<evidence type="ECO:0000313" key="3">
    <source>
        <dbReference type="EMBL" id="KAF2069232.1"/>
    </source>
</evidence>
<gene>
    <name evidence="3" type="ORF">CYY_009449</name>
</gene>
<keyword evidence="1" id="KW-1133">Transmembrane helix</keyword>
<dbReference type="PANTHER" id="PTHR31378:SF5">
    <property type="entry name" value="EGF-LIKE DOMAIN-CONTAINING PROTEIN"/>
    <property type="match status" value="1"/>
</dbReference>
<dbReference type="AlphaFoldDB" id="A0A8J4PLI0"/>
<feature type="transmembrane region" description="Helical" evidence="1">
    <location>
        <begin position="913"/>
        <end position="937"/>
    </location>
</feature>
<protein>
    <recommendedName>
        <fullName evidence="2">EGF-like domain-containing protein</fullName>
    </recommendedName>
</protein>
<dbReference type="SUPFAM" id="SSF81296">
    <property type="entry name" value="E set domains"/>
    <property type="match status" value="2"/>
</dbReference>
<keyword evidence="1" id="KW-0472">Membrane</keyword>
<dbReference type="InterPro" id="IPR054484">
    <property type="entry name" value="ComC_SSD"/>
</dbReference>
<organism evidence="3 4">
    <name type="scientific">Polysphondylium violaceum</name>
    <dbReference type="NCBI Taxonomy" id="133409"/>
    <lineage>
        <taxon>Eukaryota</taxon>
        <taxon>Amoebozoa</taxon>
        <taxon>Evosea</taxon>
        <taxon>Eumycetozoa</taxon>
        <taxon>Dictyostelia</taxon>
        <taxon>Dictyosteliales</taxon>
        <taxon>Dictyosteliaceae</taxon>
        <taxon>Polysphondylium</taxon>
    </lineage>
</organism>
<dbReference type="InterPro" id="IPR014756">
    <property type="entry name" value="Ig_E-set"/>
</dbReference>
<evidence type="ECO:0000256" key="1">
    <source>
        <dbReference type="SAM" id="Phobius"/>
    </source>
</evidence>
<dbReference type="Pfam" id="PF22933">
    <property type="entry name" value="ComC_SSD"/>
    <property type="match status" value="1"/>
</dbReference>
<dbReference type="Proteomes" id="UP000695562">
    <property type="component" value="Unassembled WGS sequence"/>
</dbReference>
<feature type="domain" description="EGF-like" evidence="2">
    <location>
        <begin position="655"/>
        <end position="666"/>
    </location>
</feature>
<dbReference type="InterPro" id="IPR000742">
    <property type="entry name" value="EGF"/>
</dbReference>
<name>A0A8J4PLI0_9MYCE</name>
<dbReference type="EMBL" id="AJWJ01000711">
    <property type="protein sequence ID" value="KAF2069232.1"/>
    <property type="molecule type" value="Genomic_DNA"/>
</dbReference>